<dbReference type="RefSeq" id="WP_357974040.1">
    <property type="nucleotide sequence ID" value="NZ_JBFAIH010000002.1"/>
</dbReference>
<dbReference type="Proteomes" id="UP001551658">
    <property type="component" value="Unassembled WGS sequence"/>
</dbReference>
<evidence type="ECO:0000256" key="4">
    <source>
        <dbReference type="RuleBase" id="RU003345"/>
    </source>
</evidence>
<dbReference type="InterPro" id="IPR016160">
    <property type="entry name" value="Ald_DH_CS_CYS"/>
</dbReference>
<dbReference type="InterPro" id="IPR016163">
    <property type="entry name" value="Ald_DH_C"/>
</dbReference>
<keyword evidence="7" id="KW-1185">Reference proteome</keyword>
<evidence type="ECO:0000256" key="2">
    <source>
        <dbReference type="ARBA" id="ARBA00023002"/>
    </source>
</evidence>
<dbReference type="GO" id="GO:0016491">
    <property type="term" value="F:oxidoreductase activity"/>
    <property type="evidence" value="ECO:0007669"/>
    <property type="project" value="UniProtKB-KW"/>
</dbReference>
<dbReference type="InterPro" id="IPR029510">
    <property type="entry name" value="Ald_DH_CS_GLU"/>
</dbReference>
<sequence>MTATTEESAGARLGDPSLLRTAAYVDGIWVSDGDAGTFTVTNPSTGGVLAELPSLSREQTKAAIEAAERALAGWRTLAGKERSRILRRWFDLVTEHTDDLAAIITLEEGKPLPEARAEVAYAASFIEWFAEEAKRVRGDIFHAPTASRRIVVLKEPVGVCAAITPWNFPAAMITRKAAPALAAGCTMVVKPASQTPLTALALAELGERAGIPAGVLSVVVGSARTIGPELTGNPIIRKVTFTGSTEVGRRLMEESAATIKKVSMELGGNAPALVFDDADLETALTGVLAAKYRNTGESCIGANRVYVQSGIYDRFAREYAERASRLVVGDGFGEGVAIGPLIDPAGIAKVDEHVRDAAAKGATVAVGGRVSEVGELFYEPTVLTGVTQDMRIAHEETFGPITPLIRFDDEADAIRMANDTEFGLASYIFSADADRIWRVAAAVEAGMVGINTGLISNEVAPFGGIKQSGIGREGSVYGIDEYLEIKYLSWEGAGEH</sequence>
<proteinExistence type="inferred from homology"/>
<dbReference type="InterPro" id="IPR010102">
    <property type="entry name" value="Succ_semiAld_DH"/>
</dbReference>
<feature type="active site" evidence="3">
    <location>
        <position position="265"/>
    </location>
</feature>
<dbReference type="InterPro" id="IPR016162">
    <property type="entry name" value="Ald_DH_N"/>
</dbReference>
<dbReference type="PROSITE" id="PS00070">
    <property type="entry name" value="ALDEHYDE_DEHYDR_CYS"/>
    <property type="match status" value="1"/>
</dbReference>
<dbReference type="PANTHER" id="PTHR43353">
    <property type="entry name" value="SUCCINATE-SEMIALDEHYDE DEHYDROGENASE, MITOCHONDRIAL"/>
    <property type="match status" value="1"/>
</dbReference>
<dbReference type="NCBIfam" id="TIGR01780">
    <property type="entry name" value="SSADH"/>
    <property type="match status" value="1"/>
</dbReference>
<organism evidence="6 7">
    <name type="scientific">Nocardia fusca</name>
    <dbReference type="NCBI Taxonomy" id="941183"/>
    <lineage>
        <taxon>Bacteria</taxon>
        <taxon>Bacillati</taxon>
        <taxon>Actinomycetota</taxon>
        <taxon>Actinomycetes</taxon>
        <taxon>Mycobacteriales</taxon>
        <taxon>Nocardiaceae</taxon>
        <taxon>Nocardia</taxon>
    </lineage>
</organism>
<dbReference type="PROSITE" id="PS00687">
    <property type="entry name" value="ALDEHYDE_DEHYDR_GLU"/>
    <property type="match status" value="1"/>
</dbReference>
<evidence type="ECO:0000313" key="6">
    <source>
        <dbReference type="EMBL" id="MEV0362111.1"/>
    </source>
</evidence>
<evidence type="ECO:0000256" key="1">
    <source>
        <dbReference type="ARBA" id="ARBA00009986"/>
    </source>
</evidence>
<protein>
    <submittedName>
        <fullName evidence="6">NAD-dependent succinate-semialdehyde dehydrogenase</fullName>
        <ecNumber evidence="6">1.2.1.-</ecNumber>
    </submittedName>
</protein>
<dbReference type="CDD" id="cd07103">
    <property type="entry name" value="ALDH_F5_SSADH_GabD"/>
    <property type="match status" value="1"/>
</dbReference>
<feature type="domain" description="Aldehyde dehydrogenase" evidence="5">
    <location>
        <begin position="29"/>
        <end position="487"/>
    </location>
</feature>
<dbReference type="Pfam" id="PF00171">
    <property type="entry name" value="Aldedh"/>
    <property type="match status" value="1"/>
</dbReference>
<gene>
    <name evidence="6" type="ORF">AB0H72_05340</name>
</gene>
<dbReference type="InterPro" id="IPR050740">
    <property type="entry name" value="Aldehyde_DH_Superfamily"/>
</dbReference>
<dbReference type="PANTHER" id="PTHR43353:SF5">
    <property type="entry name" value="SUCCINATE-SEMIALDEHYDE DEHYDROGENASE, MITOCHONDRIAL"/>
    <property type="match status" value="1"/>
</dbReference>
<comment type="caution">
    <text evidence="6">The sequence shown here is derived from an EMBL/GenBank/DDBJ whole genome shotgun (WGS) entry which is preliminary data.</text>
</comment>
<dbReference type="InterPro" id="IPR016161">
    <property type="entry name" value="Ald_DH/histidinol_DH"/>
</dbReference>
<name>A0ABV3F347_9NOCA</name>
<comment type="similarity">
    <text evidence="1 4">Belongs to the aldehyde dehydrogenase family.</text>
</comment>
<keyword evidence="2 4" id="KW-0560">Oxidoreductase</keyword>
<dbReference type="EMBL" id="JBFAIH010000002">
    <property type="protein sequence ID" value="MEV0362111.1"/>
    <property type="molecule type" value="Genomic_DNA"/>
</dbReference>
<dbReference type="EC" id="1.2.1.-" evidence="6"/>
<dbReference type="InterPro" id="IPR015590">
    <property type="entry name" value="Aldehyde_DH_dom"/>
</dbReference>
<evidence type="ECO:0000313" key="7">
    <source>
        <dbReference type="Proteomes" id="UP001551658"/>
    </source>
</evidence>
<reference evidence="6 7" key="1">
    <citation type="submission" date="2024-06" db="EMBL/GenBank/DDBJ databases">
        <title>The Natural Products Discovery Center: Release of the First 8490 Sequenced Strains for Exploring Actinobacteria Biosynthetic Diversity.</title>
        <authorList>
            <person name="Kalkreuter E."/>
            <person name="Kautsar S.A."/>
            <person name="Yang D."/>
            <person name="Bader C.D."/>
            <person name="Teijaro C.N."/>
            <person name="Fluegel L."/>
            <person name="Davis C.M."/>
            <person name="Simpson J.R."/>
            <person name="Lauterbach L."/>
            <person name="Steele A.D."/>
            <person name="Gui C."/>
            <person name="Meng S."/>
            <person name="Li G."/>
            <person name="Viehrig K."/>
            <person name="Ye F."/>
            <person name="Su P."/>
            <person name="Kiefer A.F."/>
            <person name="Nichols A."/>
            <person name="Cepeda A.J."/>
            <person name="Yan W."/>
            <person name="Fan B."/>
            <person name="Jiang Y."/>
            <person name="Adhikari A."/>
            <person name="Zheng C.-J."/>
            <person name="Schuster L."/>
            <person name="Cowan T.M."/>
            <person name="Smanski M.J."/>
            <person name="Chevrette M.G."/>
            <person name="De Carvalho L.P.S."/>
            <person name="Shen B."/>
        </authorList>
    </citation>
    <scope>NUCLEOTIDE SEQUENCE [LARGE SCALE GENOMIC DNA]</scope>
    <source>
        <strain evidence="6 7">NPDC050671</strain>
    </source>
</reference>
<dbReference type="Gene3D" id="3.40.309.10">
    <property type="entry name" value="Aldehyde Dehydrogenase, Chain A, domain 2"/>
    <property type="match status" value="1"/>
</dbReference>
<evidence type="ECO:0000256" key="3">
    <source>
        <dbReference type="PROSITE-ProRule" id="PRU10007"/>
    </source>
</evidence>
<dbReference type="Gene3D" id="3.40.605.10">
    <property type="entry name" value="Aldehyde Dehydrogenase, Chain A, domain 1"/>
    <property type="match status" value="1"/>
</dbReference>
<dbReference type="SUPFAM" id="SSF53720">
    <property type="entry name" value="ALDH-like"/>
    <property type="match status" value="1"/>
</dbReference>
<accession>A0ABV3F347</accession>
<evidence type="ECO:0000259" key="5">
    <source>
        <dbReference type="Pfam" id="PF00171"/>
    </source>
</evidence>